<dbReference type="AlphaFoldDB" id="A0A914S737"/>
<protein>
    <submittedName>
        <fullName evidence="2">Uncharacterized protein</fullName>
    </submittedName>
</protein>
<proteinExistence type="predicted"/>
<keyword evidence="1" id="KW-1185">Reference proteome</keyword>
<dbReference type="WBParaSite" id="PEQ_0001421701-mRNA-1">
    <property type="protein sequence ID" value="PEQ_0001421701-mRNA-1"/>
    <property type="gene ID" value="PEQ_0001421701"/>
</dbReference>
<evidence type="ECO:0000313" key="2">
    <source>
        <dbReference type="WBParaSite" id="PEQ_0001421701-mRNA-1"/>
    </source>
</evidence>
<evidence type="ECO:0000313" key="1">
    <source>
        <dbReference type="Proteomes" id="UP000887564"/>
    </source>
</evidence>
<accession>A0A914S737</accession>
<organism evidence="1 2">
    <name type="scientific">Parascaris equorum</name>
    <name type="common">Equine roundworm</name>
    <dbReference type="NCBI Taxonomy" id="6256"/>
    <lineage>
        <taxon>Eukaryota</taxon>
        <taxon>Metazoa</taxon>
        <taxon>Ecdysozoa</taxon>
        <taxon>Nematoda</taxon>
        <taxon>Chromadorea</taxon>
        <taxon>Rhabditida</taxon>
        <taxon>Spirurina</taxon>
        <taxon>Ascaridomorpha</taxon>
        <taxon>Ascaridoidea</taxon>
        <taxon>Ascarididae</taxon>
        <taxon>Parascaris</taxon>
    </lineage>
</organism>
<name>A0A914S737_PAREQ</name>
<reference evidence="2" key="1">
    <citation type="submission" date="2022-11" db="UniProtKB">
        <authorList>
            <consortium name="WormBaseParasite"/>
        </authorList>
    </citation>
    <scope>IDENTIFICATION</scope>
</reference>
<sequence length="54" mass="6368">MTEFREEIQDNIYVNNVFLTTPTIEKGQEAKSIFKEARMNLREFRSNTREALSA</sequence>
<dbReference type="Proteomes" id="UP000887564">
    <property type="component" value="Unplaced"/>
</dbReference>